<dbReference type="EMBL" id="LGGX01000003">
    <property type="protein sequence ID" value="KUK87624.1"/>
    <property type="molecule type" value="Genomic_DNA"/>
</dbReference>
<dbReference type="Proteomes" id="UP000053467">
    <property type="component" value="Unassembled WGS sequence"/>
</dbReference>
<evidence type="ECO:0000313" key="1">
    <source>
        <dbReference type="EMBL" id="KUK87624.1"/>
    </source>
</evidence>
<reference evidence="2" key="1">
    <citation type="journal article" date="2015" name="MBio">
        <title>Genome-Resolved Metagenomic Analysis Reveals Roles for Candidate Phyla and Other Microbial Community Members in Biogeochemical Transformations in Oil Reservoirs.</title>
        <authorList>
            <person name="Hu P."/>
            <person name="Tom L."/>
            <person name="Singh A."/>
            <person name="Thomas B.C."/>
            <person name="Baker B.J."/>
            <person name="Piceno Y.M."/>
            <person name="Andersen G.L."/>
            <person name="Banfield J.F."/>
        </authorList>
    </citation>
    <scope>NUCLEOTIDE SEQUENCE [LARGE SCALE GENOMIC DNA]</scope>
</reference>
<comment type="caution">
    <text evidence="1">The sequence shown here is derived from an EMBL/GenBank/DDBJ whole genome shotgun (WGS) entry which is preliminary data.</text>
</comment>
<dbReference type="GO" id="GO:0006450">
    <property type="term" value="P:regulation of translational fidelity"/>
    <property type="evidence" value="ECO:0007669"/>
    <property type="project" value="InterPro"/>
</dbReference>
<evidence type="ECO:0008006" key="3">
    <source>
        <dbReference type="Google" id="ProtNLM"/>
    </source>
</evidence>
<gene>
    <name evidence="1" type="ORF">XE03_0515</name>
</gene>
<proteinExistence type="predicted"/>
<accession>A0A117M6W6</accession>
<dbReference type="Pfam" id="PF02686">
    <property type="entry name" value="GatC"/>
    <property type="match status" value="1"/>
</dbReference>
<evidence type="ECO:0000313" key="2">
    <source>
        <dbReference type="Proteomes" id="UP000053467"/>
    </source>
</evidence>
<name>A0A117M6W6_UNCT6</name>
<dbReference type="InterPro" id="IPR003837">
    <property type="entry name" value="GatC"/>
</dbReference>
<sequence length="97" mass="11685">MDKKLLEEIAKHSFIELEEEEKSKFLEQINDIFVDIEKILKKVDPKNVKDGEYYKRYLSIFNSDDPERLFTTEDMLMNSKRVKNNFIVLPKIIKEKE</sequence>
<dbReference type="AlphaFoldDB" id="A0A117M6W6"/>
<dbReference type="InterPro" id="IPR036113">
    <property type="entry name" value="Asp/Glu-ADT_sf_sub_c"/>
</dbReference>
<dbReference type="SUPFAM" id="SSF141000">
    <property type="entry name" value="Glu-tRNAGln amidotransferase C subunit"/>
    <property type="match status" value="1"/>
</dbReference>
<organism evidence="1 2">
    <name type="scientific">candidate division TA06 bacterium 34_109</name>
    <dbReference type="NCBI Taxonomy" id="1635277"/>
    <lineage>
        <taxon>Bacteria</taxon>
        <taxon>Bacteria division TA06</taxon>
    </lineage>
</organism>
<protein>
    <recommendedName>
        <fullName evidence="3">Aspartyl/glutamyl-tRNA(Asn/Gln) amidotransferase subunit C</fullName>
    </recommendedName>
</protein>